<dbReference type="OrthoDB" id="5348456at2"/>
<dbReference type="Pfam" id="PF13192">
    <property type="entry name" value="Thioredoxin_3"/>
    <property type="match status" value="1"/>
</dbReference>
<dbReference type="PROSITE" id="PS51354">
    <property type="entry name" value="GLUTAREDOXIN_2"/>
    <property type="match status" value="1"/>
</dbReference>
<feature type="domain" description="Thioredoxin-like fold" evidence="1">
    <location>
        <begin position="9"/>
        <end position="81"/>
    </location>
</feature>
<dbReference type="Gene3D" id="3.40.30.10">
    <property type="entry name" value="Glutaredoxin"/>
    <property type="match status" value="1"/>
</dbReference>
<dbReference type="STRING" id="885272.JonanDRAFT_0402"/>
<evidence type="ECO:0000259" key="1">
    <source>
        <dbReference type="Pfam" id="PF13192"/>
    </source>
</evidence>
<dbReference type="InterPro" id="IPR036249">
    <property type="entry name" value="Thioredoxin-like_sf"/>
</dbReference>
<dbReference type="eggNOG" id="COG0695">
    <property type="taxonomic scope" value="Bacteria"/>
</dbReference>
<accession>H0UJ87</accession>
<dbReference type="CDD" id="cd02947">
    <property type="entry name" value="TRX_family"/>
    <property type="match status" value="1"/>
</dbReference>
<proteinExistence type="predicted"/>
<protein>
    <submittedName>
        <fullName evidence="2">Glutaredoxin-like protein</fullName>
    </submittedName>
</protein>
<dbReference type="HOGENOM" id="CLU_090389_20_1_0"/>
<keyword evidence="3" id="KW-1185">Reference proteome</keyword>
<organism evidence="2 3">
    <name type="scientific">Jonquetella anthropi DSM 22815</name>
    <dbReference type="NCBI Taxonomy" id="885272"/>
    <lineage>
        <taxon>Bacteria</taxon>
        <taxon>Thermotogati</taxon>
        <taxon>Synergistota</taxon>
        <taxon>Synergistia</taxon>
        <taxon>Synergistales</taxon>
        <taxon>Dethiosulfovibrionaceae</taxon>
        <taxon>Jonquetella</taxon>
    </lineage>
</organism>
<reference evidence="2 3" key="1">
    <citation type="submission" date="2011-11" db="EMBL/GenBank/DDBJ databases">
        <title>The Noncontiguous Finished genome of Jonquetella anthropi DSM 22815.</title>
        <authorList>
            <consortium name="US DOE Joint Genome Institute (JGI-PGF)"/>
            <person name="Lucas S."/>
            <person name="Copeland A."/>
            <person name="Lapidus A."/>
            <person name="Glavina del Rio T."/>
            <person name="Dalin E."/>
            <person name="Tice H."/>
            <person name="Bruce D."/>
            <person name="Goodwin L."/>
            <person name="Pitluck S."/>
            <person name="Peters L."/>
            <person name="Mikhailova N."/>
            <person name="Held B."/>
            <person name="Kyrpides N."/>
            <person name="Mavromatis K."/>
            <person name="Ivanova N."/>
            <person name="Markowitz V."/>
            <person name="Cheng J.-F."/>
            <person name="Hugenholtz P."/>
            <person name="Woyke T."/>
            <person name="Wu D."/>
            <person name="Gronow S."/>
            <person name="Wellnitz S."/>
            <person name="Brambilla E."/>
            <person name="Klenk H.-P."/>
            <person name="Eisen J.A."/>
        </authorList>
    </citation>
    <scope>NUCLEOTIDE SEQUENCE [LARGE SCALE GENOMIC DNA]</scope>
    <source>
        <strain evidence="2 3">DSM 22815</strain>
    </source>
</reference>
<dbReference type="AlphaFoldDB" id="H0UJ87"/>
<dbReference type="SUPFAM" id="SSF52833">
    <property type="entry name" value="Thioredoxin-like"/>
    <property type="match status" value="1"/>
</dbReference>
<evidence type="ECO:0000313" key="3">
    <source>
        <dbReference type="Proteomes" id="UP000003806"/>
    </source>
</evidence>
<dbReference type="RefSeq" id="WP_008520330.1">
    <property type="nucleotide sequence ID" value="NZ_CM001376.1"/>
</dbReference>
<evidence type="ECO:0000313" key="2">
    <source>
        <dbReference type="EMBL" id="EHM12820.1"/>
    </source>
</evidence>
<name>H0UJ87_9BACT</name>
<sequence>MKKVTLFYLKNCPHCKRARKMMEDLFAAHPEYKDVPLTMIEESEAPETAGKYDYYLVPTFYVGDEKLHEGVPSPEAVESVFKAAIK</sequence>
<dbReference type="Proteomes" id="UP000003806">
    <property type="component" value="Chromosome"/>
</dbReference>
<dbReference type="InterPro" id="IPR012336">
    <property type="entry name" value="Thioredoxin-like_fold"/>
</dbReference>
<gene>
    <name evidence="2" type="ORF">JonanDRAFT_0402</name>
</gene>
<dbReference type="EMBL" id="CM001376">
    <property type="protein sequence ID" value="EHM12820.1"/>
    <property type="molecule type" value="Genomic_DNA"/>
</dbReference>